<dbReference type="FunFam" id="3.40.50.150:FF:000053">
    <property type="entry name" value="Release factor glutamine methyltransferase"/>
    <property type="match status" value="1"/>
</dbReference>
<dbReference type="RefSeq" id="WP_188365146.1">
    <property type="nucleotide sequence ID" value="NZ_BAABJF010000002.1"/>
</dbReference>
<reference evidence="8" key="2">
    <citation type="submission" date="2020-09" db="EMBL/GenBank/DDBJ databases">
        <authorList>
            <person name="Sun Q."/>
            <person name="Zhou Y."/>
        </authorList>
    </citation>
    <scope>NUCLEOTIDE SEQUENCE</scope>
    <source>
        <strain evidence="8">CGMCC 1.12181</strain>
    </source>
</reference>
<dbReference type="InterPro" id="IPR002052">
    <property type="entry name" value="DNA_methylase_N6_adenine_CS"/>
</dbReference>
<sequence length="272" mass="31045">MNTIAQWLASEHRGIPLAVRRQLLTHVLEQSTAWLYAHDDLFLTSQQTQQLNQYLKHYSAGKPLAYITGEQAFWDVQLKVNEHTLIPRPDTELIIETVLELPIKPKQILDLGTGSGALAIVLARLFPDSAVTATDISPEALKVARKNAQIYRLNRIQFIQSHWFSKITTHDFDLIVSNPPYIEPGDLHLEDLNHEPINALVAEQRGLADLKIIIEQAADYLQADGLLVVEHGYNQQQAVFELFTENKYRQVQSLFDIEQRPRATLGYKNRFC</sequence>
<proteinExistence type="inferred from homology"/>
<comment type="catalytic activity">
    <reaction evidence="4 5">
        <text>L-glutaminyl-[peptide chain release factor] + S-adenosyl-L-methionine = N(5)-methyl-L-glutaminyl-[peptide chain release factor] + S-adenosyl-L-homocysteine + H(+)</text>
        <dbReference type="Rhea" id="RHEA:42896"/>
        <dbReference type="Rhea" id="RHEA-COMP:10271"/>
        <dbReference type="Rhea" id="RHEA-COMP:10272"/>
        <dbReference type="ChEBI" id="CHEBI:15378"/>
        <dbReference type="ChEBI" id="CHEBI:30011"/>
        <dbReference type="ChEBI" id="CHEBI:57856"/>
        <dbReference type="ChEBI" id="CHEBI:59789"/>
        <dbReference type="ChEBI" id="CHEBI:61891"/>
        <dbReference type="EC" id="2.1.1.297"/>
    </reaction>
</comment>
<evidence type="ECO:0000256" key="1">
    <source>
        <dbReference type="ARBA" id="ARBA00022603"/>
    </source>
</evidence>
<dbReference type="HAMAP" id="MF_02126">
    <property type="entry name" value="RF_methyltr_PrmC"/>
    <property type="match status" value="1"/>
</dbReference>
<feature type="binding site" evidence="5">
    <location>
        <position position="163"/>
    </location>
    <ligand>
        <name>S-adenosyl-L-methionine</name>
        <dbReference type="ChEBI" id="CHEBI:59789"/>
    </ligand>
</feature>
<dbReference type="PROSITE" id="PS00092">
    <property type="entry name" value="N6_MTASE"/>
    <property type="match status" value="1"/>
</dbReference>
<feature type="binding site" evidence="5">
    <location>
        <begin position="112"/>
        <end position="116"/>
    </location>
    <ligand>
        <name>S-adenosyl-L-methionine</name>
        <dbReference type="ChEBI" id="CHEBI:59789"/>
    </ligand>
</feature>
<evidence type="ECO:0000256" key="3">
    <source>
        <dbReference type="ARBA" id="ARBA00022691"/>
    </source>
</evidence>
<feature type="binding site" evidence="5">
    <location>
        <position position="178"/>
    </location>
    <ligand>
        <name>S-adenosyl-L-methionine</name>
        <dbReference type="ChEBI" id="CHEBI:59789"/>
    </ligand>
</feature>
<dbReference type="Proteomes" id="UP000605253">
    <property type="component" value="Unassembled WGS sequence"/>
</dbReference>
<comment type="caution">
    <text evidence="8">The sequence shown here is derived from an EMBL/GenBank/DDBJ whole genome shotgun (WGS) entry which is preliminary data.</text>
</comment>
<dbReference type="AlphaFoldDB" id="A0A917CSL0"/>
<dbReference type="EMBL" id="BMEO01000005">
    <property type="protein sequence ID" value="GGF95094.1"/>
    <property type="molecule type" value="Genomic_DNA"/>
</dbReference>
<protein>
    <recommendedName>
        <fullName evidence="5">Release factor glutamine methyltransferase</fullName>
        <shortName evidence="5">RF MTase</shortName>
        <ecNumber evidence="5">2.1.1.297</ecNumber>
    </recommendedName>
    <alternativeName>
        <fullName evidence="5">N5-glutamine methyltransferase PrmC</fullName>
    </alternativeName>
    <alternativeName>
        <fullName evidence="5">Protein-(glutamine-N5) MTase PrmC</fullName>
    </alternativeName>
    <alternativeName>
        <fullName evidence="5">Protein-glutamine N-methyltransferase PrmC</fullName>
    </alternativeName>
</protein>
<dbReference type="InterPro" id="IPR040758">
    <property type="entry name" value="PrmC_N"/>
</dbReference>
<evidence type="ECO:0000256" key="4">
    <source>
        <dbReference type="ARBA" id="ARBA00048391"/>
    </source>
</evidence>
<evidence type="ECO:0000313" key="8">
    <source>
        <dbReference type="EMBL" id="GGF95094.1"/>
    </source>
</evidence>
<dbReference type="Pfam" id="PF05175">
    <property type="entry name" value="MTS"/>
    <property type="match status" value="1"/>
</dbReference>
<gene>
    <name evidence="8" type="primary">hemK</name>
    <name evidence="5" type="synonym">prmC</name>
    <name evidence="8" type="ORF">GCM10011365_15540</name>
</gene>
<dbReference type="InterPro" id="IPR029063">
    <property type="entry name" value="SAM-dependent_MTases_sf"/>
</dbReference>
<comment type="function">
    <text evidence="5">Methylates the class 1 translation termination release factors RF1/PrfA and RF2/PrfB on the glutamine residue of the universally conserved GGQ motif.</text>
</comment>
<keyword evidence="2 5" id="KW-0808">Transferase</keyword>
<dbReference type="PANTHER" id="PTHR18895:SF74">
    <property type="entry name" value="MTRF1L RELEASE FACTOR GLUTAMINE METHYLTRANSFERASE"/>
    <property type="match status" value="1"/>
</dbReference>
<feature type="binding site" evidence="5">
    <location>
        <begin position="178"/>
        <end position="181"/>
    </location>
    <ligand>
        <name>substrate</name>
    </ligand>
</feature>
<feature type="domain" description="Release factor glutamine methyltransferase N-terminal" evidence="7">
    <location>
        <begin position="14"/>
        <end position="69"/>
    </location>
</feature>
<dbReference type="InterPro" id="IPR050320">
    <property type="entry name" value="N5-glutamine_MTase"/>
</dbReference>
<dbReference type="InterPro" id="IPR007848">
    <property type="entry name" value="Small_mtfrase_dom"/>
</dbReference>
<organism evidence="8 9">
    <name type="scientific">Marinicella pacifica</name>
    <dbReference type="NCBI Taxonomy" id="1171543"/>
    <lineage>
        <taxon>Bacteria</taxon>
        <taxon>Pseudomonadati</taxon>
        <taxon>Pseudomonadota</taxon>
        <taxon>Gammaproteobacteria</taxon>
        <taxon>Lysobacterales</taxon>
        <taxon>Marinicellaceae</taxon>
        <taxon>Marinicella</taxon>
    </lineage>
</organism>
<dbReference type="NCBIfam" id="TIGR00536">
    <property type="entry name" value="hemK_fam"/>
    <property type="match status" value="1"/>
</dbReference>
<evidence type="ECO:0000259" key="7">
    <source>
        <dbReference type="Pfam" id="PF17827"/>
    </source>
</evidence>
<evidence type="ECO:0000313" key="9">
    <source>
        <dbReference type="Proteomes" id="UP000605253"/>
    </source>
</evidence>
<dbReference type="Pfam" id="PF17827">
    <property type="entry name" value="PrmC_N"/>
    <property type="match status" value="1"/>
</dbReference>
<dbReference type="InterPro" id="IPR019874">
    <property type="entry name" value="RF_methyltr_PrmC"/>
</dbReference>
<dbReference type="Gene3D" id="1.10.8.10">
    <property type="entry name" value="DNA helicase RuvA subunit, C-terminal domain"/>
    <property type="match status" value="1"/>
</dbReference>
<dbReference type="InterPro" id="IPR004556">
    <property type="entry name" value="HemK-like"/>
</dbReference>
<dbReference type="NCBIfam" id="TIGR03534">
    <property type="entry name" value="RF_mod_PrmC"/>
    <property type="match status" value="1"/>
</dbReference>
<keyword evidence="9" id="KW-1185">Reference proteome</keyword>
<dbReference type="GO" id="GO:0003676">
    <property type="term" value="F:nucleic acid binding"/>
    <property type="evidence" value="ECO:0007669"/>
    <property type="project" value="InterPro"/>
</dbReference>
<dbReference type="SUPFAM" id="SSF53335">
    <property type="entry name" value="S-adenosyl-L-methionine-dependent methyltransferases"/>
    <property type="match status" value="1"/>
</dbReference>
<feature type="domain" description="Methyltransferase small" evidence="6">
    <location>
        <begin position="91"/>
        <end position="188"/>
    </location>
</feature>
<name>A0A917CSL0_9GAMM</name>
<evidence type="ECO:0000259" key="6">
    <source>
        <dbReference type="Pfam" id="PF05175"/>
    </source>
</evidence>
<dbReference type="GO" id="GO:0032259">
    <property type="term" value="P:methylation"/>
    <property type="evidence" value="ECO:0007669"/>
    <property type="project" value="UniProtKB-KW"/>
</dbReference>
<dbReference type="CDD" id="cd02440">
    <property type="entry name" value="AdoMet_MTases"/>
    <property type="match status" value="1"/>
</dbReference>
<keyword evidence="1 5" id="KW-0489">Methyltransferase</keyword>
<dbReference type="GO" id="GO:0102559">
    <property type="term" value="F:peptide chain release factor N(5)-glutamine methyltransferase activity"/>
    <property type="evidence" value="ECO:0007669"/>
    <property type="project" value="UniProtKB-EC"/>
</dbReference>
<dbReference type="Gene3D" id="3.40.50.150">
    <property type="entry name" value="Vaccinia Virus protein VP39"/>
    <property type="match status" value="1"/>
</dbReference>
<keyword evidence="3 5" id="KW-0949">S-adenosyl-L-methionine</keyword>
<comment type="similarity">
    <text evidence="5">Belongs to the protein N5-glutamine methyltransferase family. PrmC subfamily.</text>
</comment>
<reference evidence="8" key="1">
    <citation type="journal article" date="2014" name="Int. J. Syst. Evol. Microbiol.">
        <title>Complete genome sequence of Corynebacterium casei LMG S-19264T (=DSM 44701T), isolated from a smear-ripened cheese.</title>
        <authorList>
            <consortium name="US DOE Joint Genome Institute (JGI-PGF)"/>
            <person name="Walter F."/>
            <person name="Albersmeier A."/>
            <person name="Kalinowski J."/>
            <person name="Ruckert C."/>
        </authorList>
    </citation>
    <scope>NUCLEOTIDE SEQUENCE</scope>
    <source>
        <strain evidence="8">CGMCC 1.12181</strain>
    </source>
</reference>
<accession>A0A917CSL0</accession>
<dbReference type="EC" id="2.1.1.297" evidence="5"/>
<evidence type="ECO:0000256" key="2">
    <source>
        <dbReference type="ARBA" id="ARBA00022679"/>
    </source>
</evidence>
<evidence type="ECO:0000256" key="5">
    <source>
        <dbReference type="HAMAP-Rule" id="MF_02126"/>
    </source>
</evidence>
<feature type="binding site" evidence="5">
    <location>
        <position position="135"/>
    </location>
    <ligand>
        <name>S-adenosyl-L-methionine</name>
        <dbReference type="ChEBI" id="CHEBI:59789"/>
    </ligand>
</feature>
<dbReference type="PANTHER" id="PTHR18895">
    <property type="entry name" value="HEMK METHYLTRANSFERASE"/>
    <property type="match status" value="1"/>
</dbReference>